<dbReference type="HOGENOM" id="CLU_1881318_0_0_11"/>
<feature type="transmembrane region" description="Helical" evidence="1">
    <location>
        <begin position="21"/>
        <end position="40"/>
    </location>
</feature>
<keyword evidence="1" id="KW-1133">Transmembrane helix</keyword>
<evidence type="ECO:0000313" key="2">
    <source>
        <dbReference type="EMBL" id="AGZ39875.1"/>
    </source>
</evidence>
<reference evidence="2 3" key="1">
    <citation type="journal article" date="2014" name="J. Biotechnol.">
        <title>Complete genome sequence of the actinobacterium Actinoplanes friuliensis HAG 010964, producer of the lipopeptide antibiotic friulimycin.</title>
        <authorList>
            <person name="Ruckert C."/>
            <person name="Szczepanowski R."/>
            <person name="Albersmeier A."/>
            <person name="Goesmann A."/>
            <person name="Fischer N."/>
            <person name="Steinkamper A."/>
            <person name="Puhler A."/>
            <person name="Biener R."/>
            <person name="Schwartz D."/>
            <person name="Kalinowski J."/>
        </authorList>
    </citation>
    <scope>NUCLEOTIDE SEQUENCE [LARGE SCALE GENOMIC DNA]</scope>
    <source>
        <strain evidence="2 3">DSM 7358</strain>
    </source>
</reference>
<sequence>MTQPRHPSPPPHVRKRSPLPWLIFAVLLVAAGIVFVPKLLNSDSADAAQPVAAAEQDPLLVAVSKCDPEKEGLELKSRNRQLVINGAGDKFPVGLSESAMTCVLDTLQVPGALSSRMYATVAADGQLQGDWPGFSVAWTHNTDKGLDLTVTRN</sequence>
<gene>
    <name evidence="2" type="ORF">AFR_07930</name>
</gene>
<organism evidence="2 3">
    <name type="scientific">Actinoplanes friuliensis DSM 7358</name>
    <dbReference type="NCBI Taxonomy" id="1246995"/>
    <lineage>
        <taxon>Bacteria</taxon>
        <taxon>Bacillati</taxon>
        <taxon>Actinomycetota</taxon>
        <taxon>Actinomycetes</taxon>
        <taxon>Micromonosporales</taxon>
        <taxon>Micromonosporaceae</taxon>
        <taxon>Actinoplanes</taxon>
    </lineage>
</organism>
<protein>
    <submittedName>
        <fullName evidence="2">Uncharacterized protein</fullName>
    </submittedName>
</protein>
<dbReference type="Proteomes" id="UP000017746">
    <property type="component" value="Chromosome"/>
</dbReference>
<accession>U5VVX6</accession>
<keyword evidence="3" id="KW-1185">Reference proteome</keyword>
<keyword evidence="1" id="KW-0472">Membrane</keyword>
<evidence type="ECO:0000256" key="1">
    <source>
        <dbReference type="SAM" id="Phobius"/>
    </source>
</evidence>
<evidence type="ECO:0000313" key="3">
    <source>
        <dbReference type="Proteomes" id="UP000017746"/>
    </source>
</evidence>
<keyword evidence="1" id="KW-0812">Transmembrane</keyword>
<dbReference type="RefSeq" id="WP_023359406.1">
    <property type="nucleotide sequence ID" value="NC_022657.1"/>
</dbReference>
<dbReference type="OrthoDB" id="3261230at2"/>
<dbReference type="EMBL" id="CP006272">
    <property type="protein sequence ID" value="AGZ39875.1"/>
    <property type="molecule type" value="Genomic_DNA"/>
</dbReference>
<dbReference type="PATRIC" id="fig|1246995.3.peg.1619"/>
<dbReference type="AlphaFoldDB" id="U5VVX6"/>
<name>U5VVX6_9ACTN</name>
<proteinExistence type="predicted"/>
<dbReference type="KEGG" id="afs:AFR_07930"/>